<gene>
    <name evidence="2" type="ORF">PPRIM_AZ9-3.1.T1220025</name>
    <name evidence="3" type="ORF">PPRIM_AZ9-3.1.T1220026</name>
</gene>
<dbReference type="AlphaFoldDB" id="A0A8S1PLL0"/>
<evidence type="ECO:0000313" key="2">
    <source>
        <dbReference type="EMBL" id="CAD8103771.1"/>
    </source>
</evidence>
<evidence type="ECO:0000313" key="3">
    <source>
        <dbReference type="EMBL" id="CAD8103773.1"/>
    </source>
</evidence>
<feature type="region of interest" description="Disordered" evidence="1">
    <location>
        <begin position="1"/>
        <end position="21"/>
    </location>
</feature>
<feature type="compositionally biased region" description="Basic and acidic residues" evidence="1">
    <location>
        <begin position="1"/>
        <end position="15"/>
    </location>
</feature>
<proteinExistence type="predicted"/>
<dbReference type="EMBL" id="CAJJDM010000125">
    <property type="protein sequence ID" value="CAD8103771.1"/>
    <property type="molecule type" value="Genomic_DNA"/>
</dbReference>
<dbReference type="EMBL" id="CAJJDM010000125">
    <property type="protein sequence ID" value="CAD8103773.1"/>
    <property type="molecule type" value="Genomic_DNA"/>
</dbReference>
<sequence length="317" mass="37586">MSSKREVINKHRVESATRSQKRKLEQAMLQVNSHQPITKAQQALPSDDIELYNNVNVQHVINGTDFVWNHLENMPKKQIDLVFLPQTIAGMQNVYCVVKKKYNAEMVRREQQEAERIQKNQEKHHQFEQRKLKNEQIYAKIGLKKTYQSAPATQFTEEPLFQRLSKPKQSFIQQSTYDLPDFRGLPIKNLTYVDKHKNPILINHFMSSNLLPKSVNKEKLRNKFETSDQKLEKFQNTIQVDEMNLDNDFKDNAMLEIDQFERMLSTMPQTMYSQVKDRENQLLQSVEGFRSIRKIKRDPNYRHLIGNQIRDQILQKQ</sequence>
<accession>A0A8S1PLL0</accession>
<dbReference type="Proteomes" id="UP000688137">
    <property type="component" value="Unassembled WGS sequence"/>
</dbReference>
<evidence type="ECO:0000313" key="4">
    <source>
        <dbReference type="Proteomes" id="UP000688137"/>
    </source>
</evidence>
<name>A0A8S1PLL0_PARPR</name>
<evidence type="ECO:0000256" key="1">
    <source>
        <dbReference type="SAM" id="MobiDB-lite"/>
    </source>
</evidence>
<reference evidence="2" key="1">
    <citation type="submission" date="2021-01" db="EMBL/GenBank/DDBJ databases">
        <authorList>
            <consortium name="Genoscope - CEA"/>
            <person name="William W."/>
        </authorList>
    </citation>
    <scope>NUCLEOTIDE SEQUENCE</scope>
</reference>
<dbReference type="OMA" id="FAWNHLE"/>
<keyword evidence="4" id="KW-1185">Reference proteome</keyword>
<organism evidence="2 4">
    <name type="scientific">Paramecium primaurelia</name>
    <dbReference type="NCBI Taxonomy" id="5886"/>
    <lineage>
        <taxon>Eukaryota</taxon>
        <taxon>Sar</taxon>
        <taxon>Alveolata</taxon>
        <taxon>Ciliophora</taxon>
        <taxon>Intramacronucleata</taxon>
        <taxon>Oligohymenophorea</taxon>
        <taxon>Peniculida</taxon>
        <taxon>Parameciidae</taxon>
        <taxon>Paramecium</taxon>
    </lineage>
</organism>
<comment type="caution">
    <text evidence="2">The sequence shown here is derived from an EMBL/GenBank/DDBJ whole genome shotgun (WGS) entry which is preliminary data.</text>
</comment>
<protein>
    <submittedName>
        <fullName evidence="2">Uncharacterized protein</fullName>
    </submittedName>
</protein>